<name>A0ABU6SH66_9FABA</name>
<dbReference type="Proteomes" id="UP001341840">
    <property type="component" value="Unassembled WGS sequence"/>
</dbReference>
<keyword evidence="3" id="KW-1185">Reference proteome</keyword>
<evidence type="ECO:0000313" key="2">
    <source>
        <dbReference type="EMBL" id="MED6135745.1"/>
    </source>
</evidence>
<protein>
    <submittedName>
        <fullName evidence="2">Uncharacterized protein</fullName>
    </submittedName>
</protein>
<proteinExistence type="predicted"/>
<evidence type="ECO:0000313" key="3">
    <source>
        <dbReference type="Proteomes" id="UP001341840"/>
    </source>
</evidence>
<gene>
    <name evidence="2" type="ORF">PIB30_049493</name>
</gene>
<dbReference type="EMBL" id="JASCZI010060748">
    <property type="protein sequence ID" value="MED6135745.1"/>
    <property type="molecule type" value="Genomic_DNA"/>
</dbReference>
<feature type="compositionally biased region" description="Basic and acidic residues" evidence="1">
    <location>
        <begin position="36"/>
        <end position="47"/>
    </location>
</feature>
<accession>A0ABU6SH66</accession>
<comment type="caution">
    <text evidence="2">The sequence shown here is derived from an EMBL/GenBank/DDBJ whole genome shotgun (WGS) entry which is preliminary data.</text>
</comment>
<organism evidence="2 3">
    <name type="scientific">Stylosanthes scabra</name>
    <dbReference type="NCBI Taxonomy" id="79078"/>
    <lineage>
        <taxon>Eukaryota</taxon>
        <taxon>Viridiplantae</taxon>
        <taxon>Streptophyta</taxon>
        <taxon>Embryophyta</taxon>
        <taxon>Tracheophyta</taxon>
        <taxon>Spermatophyta</taxon>
        <taxon>Magnoliopsida</taxon>
        <taxon>eudicotyledons</taxon>
        <taxon>Gunneridae</taxon>
        <taxon>Pentapetalae</taxon>
        <taxon>rosids</taxon>
        <taxon>fabids</taxon>
        <taxon>Fabales</taxon>
        <taxon>Fabaceae</taxon>
        <taxon>Papilionoideae</taxon>
        <taxon>50 kb inversion clade</taxon>
        <taxon>dalbergioids sensu lato</taxon>
        <taxon>Dalbergieae</taxon>
        <taxon>Pterocarpus clade</taxon>
        <taxon>Stylosanthes</taxon>
    </lineage>
</organism>
<reference evidence="2 3" key="1">
    <citation type="journal article" date="2023" name="Plants (Basel)">
        <title>Bridging the Gap: Combining Genomics and Transcriptomics Approaches to Understand Stylosanthes scabra, an Orphan Legume from the Brazilian Caatinga.</title>
        <authorList>
            <person name="Ferreira-Neto J.R.C."/>
            <person name="da Silva M.D."/>
            <person name="Binneck E."/>
            <person name="de Melo N.F."/>
            <person name="da Silva R.H."/>
            <person name="de Melo A.L.T.M."/>
            <person name="Pandolfi V."/>
            <person name="Bustamante F.O."/>
            <person name="Brasileiro-Vidal A.C."/>
            <person name="Benko-Iseppon A.M."/>
        </authorList>
    </citation>
    <scope>NUCLEOTIDE SEQUENCE [LARGE SCALE GENOMIC DNA]</scope>
    <source>
        <tissue evidence="2">Leaves</tissue>
    </source>
</reference>
<sequence>MDEPFAWAKQQTHALRELPTGLTDEDGADSSSKNVEQNEKAKEDSSRNYDTTDFVKDDGETKLEGSSGIA</sequence>
<evidence type="ECO:0000256" key="1">
    <source>
        <dbReference type="SAM" id="MobiDB-lite"/>
    </source>
</evidence>
<feature type="region of interest" description="Disordered" evidence="1">
    <location>
        <begin position="1"/>
        <end position="70"/>
    </location>
</feature>
<feature type="compositionally biased region" description="Basic and acidic residues" evidence="1">
    <location>
        <begin position="53"/>
        <end position="63"/>
    </location>
</feature>